<evidence type="ECO:0008006" key="15">
    <source>
        <dbReference type="Google" id="ProtNLM"/>
    </source>
</evidence>
<dbReference type="Proteomes" id="UP000734854">
    <property type="component" value="Unassembled WGS sequence"/>
</dbReference>
<keyword evidence="14" id="KW-1185">Reference proteome</keyword>
<feature type="domain" description="CSC1/OSCA1-like N-terminal transmembrane" evidence="11">
    <location>
        <begin position="5"/>
        <end position="165"/>
    </location>
</feature>
<dbReference type="EMBL" id="JACMSC010000014">
    <property type="protein sequence ID" value="KAG6489581.1"/>
    <property type="molecule type" value="Genomic_DNA"/>
</dbReference>
<evidence type="ECO:0000259" key="11">
    <source>
        <dbReference type="Pfam" id="PF13967"/>
    </source>
</evidence>
<sequence length="642" mass="73412">MKLSALLTSAGINIGVCALLLSLYSVLRKQPGNISVYFGRRLAEEHGRQRDSYVLERFVPSPSWILKAWQYTEEEILSAGGLDAVVFIRAIVFSIRVFSVAASICLFGILPLNYFGQEMHHVHIPSESLDVFNISNVMAKSRWLWVHCLALYIISISACILLYFEYKGISKLRQFYITRSLPNPSQFTVLVRGIPKSTEDPLTDTVRNFFTRYHGPSYLSHQMIYRVGKVQKIMSGAEKVYKKFVHFNHCAHDKRFRLKLSRCGLCGGKSNGFQLFRSQSESNKKVILNHPLTEKNKECAAAFVFFRTRYAALVTSKVLQSSNPMLWVIDLAPEPHDVYWSNLWLPYRQLWVRRISTLLGPISRSARKKSACTKVLYFTIWNVFFVNVLSGSVINQLNVISSPKDIPTQLAKAVPRQATLFITYVLTSGWASLSTEIMQPFALLWNFFRRYIFRIMEEDPDCILSFPYHTEVPRVLLFGLLGFTCAILAPLILPFLLVYFLLGYVVYRNQASTVLCYFKLIDREGITQRFHPLFKNLPAQDLIDRDKEDEETGRMEQIHEQLFSAYCQFPAEISSSCTPDEDGEGSSGVDKKDMSGDDLQVDVKHPTLPNLPVFRLRQAVDAVSMLFSLQNRNLSNQRIISS</sequence>
<feature type="compositionally biased region" description="Basic and acidic residues" evidence="8">
    <location>
        <begin position="589"/>
        <end position="602"/>
    </location>
</feature>
<feature type="transmembrane region" description="Helical" evidence="9">
    <location>
        <begin position="6"/>
        <end position="27"/>
    </location>
</feature>
<dbReference type="AlphaFoldDB" id="A0A8J5FSA1"/>
<keyword evidence="7" id="KW-0406">Ion transport</keyword>
<feature type="transmembrane region" description="Helical" evidence="9">
    <location>
        <begin position="375"/>
        <end position="394"/>
    </location>
</feature>
<evidence type="ECO:0000256" key="4">
    <source>
        <dbReference type="ARBA" id="ARBA00022692"/>
    </source>
</evidence>
<evidence type="ECO:0000256" key="7">
    <source>
        <dbReference type="ARBA" id="ARBA00023303"/>
    </source>
</evidence>
<keyword evidence="5 9" id="KW-1133">Transmembrane helix</keyword>
<evidence type="ECO:0000259" key="12">
    <source>
        <dbReference type="Pfam" id="PF14703"/>
    </source>
</evidence>
<evidence type="ECO:0000256" key="8">
    <source>
        <dbReference type="SAM" id="MobiDB-lite"/>
    </source>
</evidence>
<comment type="similarity">
    <text evidence="2">Belongs to the CSC1 (TC 1.A.17) family.</text>
</comment>
<dbReference type="GO" id="GO:0005227">
    <property type="term" value="F:calcium-activated cation channel activity"/>
    <property type="evidence" value="ECO:0007669"/>
    <property type="project" value="InterPro"/>
</dbReference>
<evidence type="ECO:0000259" key="10">
    <source>
        <dbReference type="Pfam" id="PF02714"/>
    </source>
</evidence>
<dbReference type="Pfam" id="PF02714">
    <property type="entry name" value="RSN1_7TM"/>
    <property type="match status" value="1"/>
</dbReference>
<feature type="transmembrane region" description="Helical" evidence="9">
    <location>
        <begin position="143"/>
        <end position="164"/>
    </location>
</feature>
<feature type="domain" description="CSC1/OSCA1-like cytosolic" evidence="12">
    <location>
        <begin position="186"/>
        <end position="342"/>
    </location>
</feature>
<dbReference type="InterPro" id="IPR003864">
    <property type="entry name" value="CSC1/OSCA1-like_7TM"/>
</dbReference>
<gene>
    <name evidence="13" type="ORF">ZIOFF_050856</name>
</gene>
<evidence type="ECO:0000256" key="1">
    <source>
        <dbReference type="ARBA" id="ARBA00004141"/>
    </source>
</evidence>
<feature type="domain" description="CSC1/OSCA1-like 7TM region" evidence="10">
    <location>
        <begin position="352"/>
        <end position="515"/>
    </location>
</feature>
<comment type="subcellular location">
    <subcellularLocation>
        <location evidence="1">Membrane</location>
        <topology evidence="1">Multi-pass membrane protein</topology>
    </subcellularLocation>
</comment>
<evidence type="ECO:0000256" key="5">
    <source>
        <dbReference type="ARBA" id="ARBA00022989"/>
    </source>
</evidence>
<feature type="transmembrane region" description="Helical" evidence="9">
    <location>
        <begin position="86"/>
        <end position="110"/>
    </location>
</feature>
<dbReference type="PANTHER" id="PTHR13018">
    <property type="entry name" value="PROBABLE MEMBRANE PROTEIN DUF221-RELATED"/>
    <property type="match status" value="1"/>
</dbReference>
<dbReference type="Pfam" id="PF14703">
    <property type="entry name" value="PHM7_cyt"/>
    <property type="match status" value="1"/>
</dbReference>
<accession>A0A8J5FSA1</accession>
<dbReference type="Pfam" id="PF13967">
    <property type="entry name" value="RSN1_TM"/>
    <property type="match status" value="1"/>
</dbReference>
<protein>
    <recommendedName>
        <fullName evidence="15">CSC1-like protein RXW8</fullName>
    </recommendedName>
</protein>
<evidence type="ECO:0000256" key="2">
    <source>
        <dbReference type="ARBA" id="ARBA00007779"/>
    </source>
</evidence>
<evidence type="ECO:0000256" key="3">
    <source>
        <dbReference type="ARBA" id="ARBA00022448"/>
    </source>
</evidence>
<keyword evidence="4 9" id="KW-0812">Transmembrane</keyword>
<proteinExistence type="inferred from homology"/>
<dbReference type="InterPro" id="IPR027815">
    <property type="entry name" value="CSC1/OSCA1-like_cyt"/>
</dbReference>
<evidence type="ECO:0000313" key="14">
    <source>
        <dbReference type="Proteomes" id="UP000734854"/>
    </source>
</evidence>
<feature type="transmembrane region" description="Helical" evidence="9">
    <location>
        <begin position="475"/>
        <end position="502"/>
    </location>
</feature>
<dbReference type="PANTHER" id="PTHR13018:SF117">
    <property type="entry name" value="CSC1-LIKE PROTEIN RXW8"/>
    <property type="match status" value="1"/>
</dbReference>
<name>A0A8J5FSA1_ZINOF</name>
<reference evidence="13 14" key="1">
    <citation type="submission" date="2020-08" db="EMBL/GenBank/DDBJ databases">
        <title>Plant Genome Project.</title>
        <authorList>
            <person name="Zhang R.-G."/>
        </authorList>
    </citation>
    <scope>NUCLEOTIDE SEQUENCE [LARGE SCALE GENOMIC DNA]</scope>
    <source>
        <tissue evidence="13">Rhizome</tissue>
    </source>
</reference>
<dbReference type="GO" id="GO:0005886">
    <property type="term" value="C:plasma membrane"/>
    <property type="evidence" value="ECO:0007669"/>
    <property type="project" value="TreeGrafter"/>
</dbReference>
<dbReference type="InterPro" id="IPR032880">
    <property type="entry name" value="CSC1/OSCA1-like_N"/>
</dbReference>
<evidence type="ECO:0000313" key="13">
    <source>
        <dbReference type="EMBL" id="KAG6489581.1"/>
    </source>
</evidence>
<keyword evidence="6 9" id="KW-0472">Membrane</keyword>
<organism evidence="13 14">
    <name type="scientific">Zingiber officinale</name>
    <name type="common">Ginger</name>
    <name type="synonym">Amomum zingiber</name>
    <dbReference type="NCBI Taxonomy" id="94328"/>
    <lineage>
        <taxon>Eukaryota</taxon>
        <taxon>Viridiplantae</taxon>
        <taxon>Streptophyta</taxon>
        <taxon>Embryophyta</taxon>
        <taxon>Tracheophyta</taxon>
        <taxon>Spermatophyta</taxon>
        <taxon>Magnoliopsida</taxon>
        <taxon>Liliopsida</taxon>
        <taxon>Zingiberales</taxon>
        <taxon>Zingiberaceae</taxon>
        <taxon>Zingiber</taxon>
    </lineage>
</organism>
<evidence type="ECO:0000256" key="6">
    <source>
        <dbReference type="ARBA" id="ARBA00023136"/>
    </source>
</evidence>
<dbReference type="InterPro" id="IPR045122">
    <property type="entry name" value="Csc1-like"/>
</dbReference>
<comment type="caution">
    <text evidence="13">The sequence shown here is derived from an EMBL/GenBank/DDBJ whole genome shotgun (WGS) entry which is preliminary data.</text>
</comment>
<feature type="region of interest" description="Disordered" evidence="8">
    <location>
        <begin position="576"/>
        <end position="602"/>
    </location>
</feature>
<keyword evidence="3" id="KW-0813">Transport</keyword>
<keyword evidence="7" id="KW-0407">Ion channel</keyword>
<evidence type="ECO:0000256" key="9">
    <source>
        <dbReference type="SAM" id="Phobius"/>
    </source>
</evidence>